<dbReference type="GO" id="GO:0072357">
    <property type="term" value="C:PTW/PP1 phosphatase complex"/>
    <property type="evidence" value="ECO:0007669"/>
    <property type="project" value="TreeGrafter"/>
</dbReference>
<dbReference type="GO" id="GO:0008157">
    <property type="term" value="F:protein phosphatase 1 binding"/>
    <property type="evidence" value="ECO:0007669"/>
    <property type="project" value="TreeGrafter"/>
</dbReference>
<feature type="region of interest" description="Disordered" evidence="2">
    <location>
        <begin position="250"/>
        <end position="583"/>
    </location>
</feature>
<name>A0A8S1CPV5_9INSE</name>
<accession>A0A8S1CPV5</accession>
<dbReference type="AlphaFoldDB" id="A0A8S1CPV5"/>
<keyword evidence="1" id="KW-0479">Metal-binding</keyword>
<dbReference type="Proteomes" id="UP000494165">
    <property type="component" value="Unassembled WGS sequence"/>
</dbReference>
<dbReference type="SUPFAM" id="SSF47676">
    <property type="entry name" value="Conserved domain common to transcription factors TFIIS, elongin A, CRSP70"/>
    <property type="match status" value="1"/>
</dbReference>
<feature type="compositionally biased region" description="Basic and acidic residues" evidence="2">
    <location>
        <begin position="509"/>
        <end position="524"/>
    </location>
</feature>
<feature type="compositionally biased region" description="Basic and acidic residues" evidence="2">
    <location>
        <begin position="312"/>
        <end position="331"/>
    </location>
</feature>
<evidence type="ECO:0000259" key="3">
    <source>
        <dbReference type="PROSITE" id="PS50103"/>
    </source>
</evidence>
<dbReference type="PANTHER" id="PTHR46557:SF1">
    <property type="entry name" value="SERINE_THREONINE-PROTEIN PHOSPHATASE 1 REGULATORY SUBUNIT 10"/>
    <property type="match status" value="1"/>
</dbReference>
<dbReference type="PROSITE" id="PS50103">
    <property type="entry name" value="ZF_C3H1"/>
    <property type="match status" value="1"/>
</dbReference>
<keyword evidence="1" id="KW-0863">Zinc-finger</keyword>
<evidence type="ECO:0000256" key="2">
    <source>
        <dbReference type="SAM" id="MobiDB-lite"/>
    </source>
</evidence>
<dbReference type="GO" id="GO:0000785">
    <property type="term" value="C:chromatin"/>
    <property type="evidence" value="ECO:0007669"/>
    <property type="project" value="TreeGrafter"/>
</dbReference>
<dbReference type="InterPro" id="IPR035441">
    <property type="entry name" value="TFIIS/LEDGF_dom_sf"/>
</dbReference>
<dbReference type="PANTHER" id="PTHR46557">
    <property type="entry name" value="SERINE/THREONINE-PROTEIN PHOSPHATASE 1 REGULATORY SUBUNIT 10-RELATED"/>
    <property type="match status" value="1"/>
</dbReference>
<sequence length="903" mass="100899">MPRIDPLSLLDCLSVLLNPLGGIKTQEDVARIVSLMSKFSKKLVSKCVYVEILHATESKLLENYMVHGGWELVSQWILDAVATNNGPLLETLLSLTKKSWFPLEVLKINDCARSVNSLIAAAPNERVRSLAHEVVSHWKEIARMNDIKTAALETANQTQVLTEEAVKLELSKEETEDVEEEEEEEEDVCDATSTSIEEDGPIAQPLGELPVYRLTMRDGKHVLAKVTTGPAIQPEFKTVEVEVPLVETLPVKDGPKGAARRKQDLKPKELHSAEDLEKRQQNQEKMAAKKKRADEERNKEKLFKEKQKKLKEKLAEREAKKLKEQKEKDEATLAQLKSTSQKVVLPKIPKKSKADDGDKKKDSLSEKKADSSRRSSTDDEKKKKPSKKESKSPVEDKFSSPVQPVKHKVKTFNSKFRSTGLEEEPPLPPPRGHSKKDLKEKPNLKRSPPPGGKEPVEKKSKLEDVVKKVNEKPKPKPGIQLLQESNFFMDALNATAKIEPRKRKRRVSSSKDDPPPSKERKTEKVASSPTLTKPVKFYTENQEGKDDDQDRNEDDSNLEARSPTPPAEITGEESSEKNRVKKTVRFKSDEELVSIQYFELDETERVNVTRMGGDMKVSDAAYERDMYMNAKKRDAQPEVIENIPWKLIKIDCSSPLAEPGKNSTEKLVQEEREKTVLQAIYFSPESIPDSPAEALLEEFSPTEPRTIPLDDVTGNTDNVKDYSFVPWVESKGFAPVATPAVAAPVAGSSGGGGGWRTGDGQILASSVPEPSTFQPQQGFNVGYETGNMMNPNFGYQSSNFNMPRPDFNNMNGMMNPNMMPPNGVPPPNFMPFPPGNNFNGPPPGNNFNGPPPGNWGPQGFRGRGFMRGGRGFFPPRGGLRTNMCKHHMRGFCRNGDSCHFKHQ</sequence>
<feature type="compositionally biased region" description="Basic and acidic residues" evidence="2">
    <location>
        <begin position="352"/>
        <end position="398"/>
    </location>
</feature>
<feature type="compositionally biased region" description="Acidic residues" evidence="2">
    <location>
        <begin position="174"/>
        <end position="189"/>
    </location>
</feature>
<evidence type="ECO:0000256" key="1">
    <source>
        <dbReference type="PROSITE-ProRule" id="PRU00723"/>
    </source>
</evidence>
<organism evidence="4 5">
    <name type="scientific">Cloeon dipterum</name>
    <dbReference type="NCBI Taxonomy" id="197152"/>
    <lineage>
        <taxon>Eukaryota</taxon>
        <taxon>Metazoa</taxon>
        <taxon>Ecdysozoa</taxon>
        <taxon>Arthropoda</taxon>
        <taxon>Hexapoda</taxon>
        <taxon>Insecta</taxon>
        <taxon>Pterygota</taxon>
        <taxon>Palaeoptera</taxon>
        <taxon>Ephemeroptera</taxon>
        <taxon>Pisciforma</taxon>
        <taxon>Baetidae</taxon>
        <taxon>Cloeon</taxon>
    </lineage>
</organism>
<dbReference type="InterPro" id="IPR000571">
    <property type="entry name" value="Znf_CCCH"/>
</dbReference>
<comment type="caution">
    <text evidence="4">The sequence shown here is derived from an EMBL/GenBank/DDBJ whole genome shotgun (WGS) entry which is preliminary data.</text>
</comment>
<gene>
    <name evidence="4" type="ORF">CLODIP_2_CD00470</name>
</gene>
<keyword evidence="1" id="KW-0862">Zinc</keyword>
<reference evidence="4 5" key="1">
    <citation type="submission" date="2020-04" db="EMBL/GenBank/DDBJ databases">
        <authorList>
            <person name="Alioto T."/>
            <person name="Alioto T."/>
            <person name="Gomez Garrido J."/>
        </authorList>
    </citation>
    <scope>NUCLEOTIDE SEQUENCE [LARGE SCALE GENOMIC DNA]</scope>
</reference>
<keyword evidence="5" id="KW-1185">Reference proteome</keyword>
<feature type="region of interest" description="Disordered" evidence="2">
    <location>
        <begin position="169"/>
        <end position="203"/>
    </location>
</feature>
<dbReference type="GO" id="GO:0008270">
    <property type="term" value="F:zinc ion binding"/>
    <property type="evidence" value="ECO:0007669"/>
    <property type="project" value="UniProtKB-KW"/>
</dbReference>
<dbReference type="EMBL" id="CADEPI010000066">
    <property type="protein sequence ID" value="CAB3371939.1"/>
    <property type="molecule type" value="Genomic_DNA"/>
</dbReference>
<feature type="compositionally biased region" description="Basic and acidic residues" evidence="2">
    <location>
        <begin position="454"/>
        <end position="474"/>
    </location>
</feature>
<protein>
    <recommendedName>
        <fullName evidence="3">C3H1-type domain-containing protein</fullName>
    </recommendedName>
</protein>
<feature type="domain" description="C3H1-type" evidence="3">
    <location>
        <begin position="878"/>
        <end position="903"/>
    </location>
</feature>
<feature type="compositionally biased region" description="Acidic residues" evidence="2">
    <location>
        <begin position="545"/>
        <end position="557"/>
    </location>
</feature>
<evidence type="ECO:0000313" key="4">
    <source>
        <dbReference type="EMBL" id="CAB3371939.1"/>
    </source>
</evidence>
<feature type="compositionally biased region" description="Basic and acidic residues" evidence="2">
    <location>
        <begin position="261"/>
        <end position="282"/>
    </location>
</feature>
<feature type="zinc finger region" description="C3H1-type" evidence="1">
    <location>
        <begin position="878"/>
        <end position="903"/>
    </location>
</feature>
<feature type="compositionally biased region" description="Basic and acidic residues" evidence="2">
    <location>
        <begin position="292"/>
        <end position="305"/>
    </location>
</feature>
<evidence type="ECO:0000313" key="5">
    <source>
        <dbReference type="Proteomes" id="UP000494165"/>
    </source>
</evidence>
<proteinExistence type="predicted"/>
<dbReference type="OrthoDB" id="2138378at2759"/>